<accession>A0AAV4XXB1</accession>
<name>A0AAV4XXB1_CAEEX</name>
<evidence type="ECO:0000313" key="1">
    <source>
        <dbReference type="EMBL" id="GIY99642.1"/>
    </source>
</evidence>
<evidence type="ECO:0000313" key="2">
    <source>
        <dbReference type="Proteomes" id="UP001054945"/>
    </source>
</evidence>
<proteinExistence type="predicted"/>
<reference evidence="1 2" key="1">
    <citation type="submission" date="2021-06" db="EMBL/GenBank/DDBJ databases">
        <title>Caerostris extrusa draft genome.</title>
        <authorList>
            <person name="Kono N."/>
            <person name="Arakawa K."/>
        </authorList>
    </citation>
    <scope>NUCLEOTIDE SEQUENCE [LARGE SCALE GENOMIC DNA]</scope>
</reference>
<dbReference type="AlphaFoldDB" id="A0AAV4XXB1"/>
<comment type="caution">
    <text evidence="1">The sequence shown here is derived from an EMBL/GenBank/DDBJ whole genome shotgun (WGS) entry which is preliminary data.</text>
</comment>
<keyword evidence="2" id="KW-1185">Reference proteome</keyword>
<organism evidence="1 2">
    <name type="scientific">Caerostris extrusa</name>
    <name type="common">Bark spider</name>
    <name type="synonym">Caerostris bankana</name>
    <dbReference type="NCBI Taxonomy" id="172846"/>
    <lineage>
        <taxon>Eukaryota</taxon>
        <taxon>Metazoa</taxon>
        <taxon>Ecdysozoa</taxon>
        <taxon>Arthropoda</taxon>
        <taxon>Chelicerata</taxon>
        <taxon>Arachnida</taxon>
        <taxon>Araneae</taxon>
        <taxon>Araneomorphae</taxon>
        <taxon>Entelegynae</taxon>
        <taxon>Araneoidea</taxon>
        <taxon>Araneidae</taxon>
        <taxon>Caerostris</taxon>
    </lineage>
</organism>
<dbReference type="Proteomes" id="UP001054945">
    <property type="component" value="Unassembled WGS sequence"/>
</dbReference>
<dbReference type="EMBL" id="BPLR01001074">
    <property type="protein sequence ID" value="GIY99642.1"/>
    <property type="molecule type" value="Genomic_DNA"/>
</dbReference>
<gene>
    <name evidence="1" type="ORF">CEXT_225971</name>
</gene>
<sequence>MVGLYAYFENKNAILCTCCIPLSTSVRAGRRSVRIGSRARGALRLRGIHLPSGGGGESRAWGRQLVVLQEELIDAGGVQGRQHPAQLPGAEVGEAARLPPQVLPAEPVADLDGRAGAHLQLRGAALPHEDVEAALPQPLPGHWAELGPEGRAVAVQVELQRRHPVGDVDFRAAGPFLHLVYPENEAFGVAQGRWSRIVCDVRSGFELRGRSNVWDWLRQHPEIRTGWGSWN</sequence>
<protein>
    <submittedName>
        <fullName evidence="1">Uncharacterized protein</fullName>
    </submittedName>
</protein>